<evidence type="ECO:0000313" key="3">
    <source>
        <dbReference type="EMBL" id="GAA5047037.1"/>
    </source>
</evidence>
<dbReference type="SUPFAM" id="SSF47240">
    <property type="entry name" value="Ferritin-like"/>
    <property type="match status" value="1"/>
</dbReference>
<keyword evidence="4" id="KW-1185">Reference proteome</keyword>
<comment type="caution">
    <text evidence="3">The sequence shown here is derived from an EMBL/GenBank/DDBJ whole genome shotgun (WGS) entry which is preliminary data.</text>
</comment>
<gene>
    <name evidence="3" type="primary">bfrB</name>
    <name evidence="3" type="ORF">GCM10023318_13010</name>
</gene>
<dbReference type="InterPro" id="IPR009040">
    <property type="entry name" value="Ferritin-like_diiron"/>
</dbReference>
<evidence type="ECO:0000256" key="1">
    <source>
        <dbReference type="SAM" id="MobiDB-lite"/>
    </source>
</evidence>
<reference evidence="4" key="1">
    <citation type="journal article" date="2019" name="Int. J. Syst. Evol. Microbiol.">
        <title>The Global Catalogue of Microorganisms (GCM) 10K type strain sequencing project: providing services to taxonomists for standard genome sequencing and annotation.</title>
        <authorList>
            <consortium name="The Broad Institute Genomics Platform"/>
            <consortium name="The Broad Institute Genome Sequencing Center for Infectious Disease"/>
            <person name="Wu L."/>
            <person name="Ma J."/>
        </authorList>
    </citation>
    <scope>NUCLEOTIDE SEQUENCE [LARGE SCALE GENOMIC DNA]</scope>
    <source>
        <strain evidence="4">JCM 18298</strain>
    </source>
</reference>
<organism evidence="3 4">
    <name type="scientific">Nocardia callitridis</name>
    <dbReference type="NCBI Taxonomy" id="648753"/>
    <lineage>
        <taxon>Bacteria</taxon>
        <taxon>Bacillati</taxon>
        <taxon>Actinomycetota</taxon>
        <taxon>Actinomycetes</taxon>
        <taxon>Mycobacteriales</taxon>
        <taxon>Nocardiaceae</taxon>
        <taxon>Nocardia</taxon>
    </lineage>
</organism>
<evidence type="ECO:0000313" key="4">
    <source>
        <dbReference type="Proteomes" id="UP001500603"/>
    </source>
</evidence>
<dbReference type="Pfam" id="PF00210">
    <property type="entry name" value="Ferritin"/>
    <property type="match status" value="1"/>
</dbReference>
<dbReference type="RefSeq" id="WP_345494113.1">
    <property type="nucleotide sequence ID" value="NZ_BAABJM010000001.1"/>
</dbReference>
<name>A0ABP9K0P9_9NOCA</name>
<evidence type="ECO:0000259" key="2">
    <source>
        <dbReference type="PROSITE" id="PS50905"/>
    </source>
</evidence>
<feature type="region of interest" description="Disordered" evidence="1">
    <location>
        <begin position="166"/>
        <end position="186"/>
    </location>
</feature>
<dbReference type="EMBL" id="BAABJM010000001">
    <property type="protein sequence ID" value="GAA5047037.1"/>
    <property type="molecule type" value="Genomic_DNA"/>
</dbReference>
<proteinExistence type="predicted"/>
<dbReference type="Proteomes" id="UP001500603">
    <property type="component" value="Unassembled WGS sequence"/>
</dbReference>
<dbReference type="InterPro" id="IPR008331">
    <property type="entry name" value="Ferritin_DPS_dom"/>
</dbReference>
<accession>A0ABP9K0P9</accession>
<protein>
    <submittedName>
        <fullName evidence="3">Ferritin BfrB</fullName>
    </submittedName>
</protein>
<feature type="domain" description="Ferritin-like diiron" evidence="2">
    <location>
        <begin position="4"/>
        <end position="149"/>
    </location>
</feature>
<dbReference type="Gene3D" id="1.20.1260.10">
    <property type="match status" value="1"/>
</dbReference>
<dbReference type="PROSITE" id="PS50905">
    <property type="entry name" value="FERRITIN_LIKE"/>
    <property type="match status" value="1"/>
</dbReference>
<sequence length="186" mass="20533">MPDNAAAQPFTAALQTQIRRGFTAAHQYVCAAVYFDSKRLPRLAQHCYGRSNEQHARALRMVRHLLDRDDEVAVGGLGEIRSTFDSPRAAVAVLLADEQTRSEQISGVARVARDSGDYLGEQFIRWFLERQIEDVASLSTLLTVLDRSEGNLFDVEEFVARELPVPGTADNSGNTAPKMAGTARIQ</sequence>
<dbReference type="InterPro" id="IPR009078">
    <property type="entry name" value="Ferritin-like_SF"/>
</dbReference>
<dbReference type="InterPro" id="IPR012347">
    <property type="entry name" value="Ferritin-like"/>
</dbReference>